<keyword evidence="1" id="KW-0175">Coiled coil</keyword>
<dbReference type="InterPro" id="IPR013083">
    <property type="entry name" value="Znf_RING/FYVE/PHD"/>
</dbReference>
<accession>A0A9W7GBQ4</accession>
<dbReference type="Proteomes" id="UP001165065">
    <property type="component" value="Unassembled WGS sequence"/>
</dbReference>
<sequence length="310" mass="33826">MEPAAYVSVLTSDEESDNDEAERVFDWLKEHGKPMKHVGKRVLEVGKTCMDHFKHVLEEEEKEAAAMMQASADYRATMDSLHDKYAAEIQKREDALATASAEKEQEVSEAQAEIKRLQDAIVQQQNDAATQLAKVQTEAEATKKKALARAAASEAALKKKKAEPQVAGTHAQDTLSLIISDVIQSYSDKLGAWQAQQAAPAAAPAASGIPKPSDVVCYVKFSHDAKLTASDFLKCGDFSSHLYIDKIWMEAATTTMPPDPHADNCPCHTIYTRPMEVVDCLGCKKSFHAKCVGVADVSKAGKWRCLGCAK</sequence>
<dbReference type="EMBL" id="BRYA01000183">
    <property type="protein sequence ID" value="GMI42865.1"/>
    <property type="molecule type" value="Genomic_DNA"/>
</dbReference>
<evidence type="ECO:0008006" key="4">
    <source>
        <dbReference type="Google" id="ProtNLM"/>
    </source>
</evidence>
<proteinExistence type="predicted"/>
<evidence type="ECO:0000256" key="1">
    <source>
        <dbReference type="SAM" id="Coils"/>
    </source>
</evidence>
<gene>
    <name evidence="2" type="ORF">TrCOL_g12848</name>
</gene>
<dbReference type="InterPro" id="IPR011011">
    <property type="entry name" value="Znf_FYVE_PHD"/>
</dbReference>
<protein>
    <recommendedName>
        <fullName evidence="4">PHD-type domain-containing protein</fullName>
    </recommendedName>
</protein>
<evidence type="ECO:0000313" key="3">
    <source>
        <dbReference type="Proteomes" id="UP001165065"/>
    </source>
</evidence>
<reference evidence="3" key="1">
    <citation type="journal article" date="2023" name="Commun. Biol.">
        <title>Genome analysis of Parmales, the sister group of diatoms, reveals the evolutionary specialization of diatoms from phago-mixotrophs to photoautotrophs.</title>
        <authorList>
            <person name="Ban H."/>
            <person name="Sato S."/>
            <person name="Yoshikawa S."/>
            <person name="Yamada K."/>
            <person name="Nakamura Y."/>
            <person name="Ichinomiya M."/>
            <person name="Sato N."/>
            <person name="Blanc-Mathieu R."/>
            <person name="Endo H."/>
            <person name="Kuwata A."/>
            <person name="Ogata H."/>
        </authorList>
    </citation>
    <scope>NUCLEOTIDE SEQUENCE [LARGE SCALE GENOMIC DNA]</scope>
</reference>
<dbReference type="SUPFAM" id="SSF57903">
    <property type="entry name" value="FYVE/PHD zinc finger"/>
    <property type="match status" value="1"/>
</dbReference>
<feature type="coiled-coil region" evidence="1">
    <location>
        <begin position="57"/>
        <end position="163"/>
    </location>
</feature>
<name>A0A9W7GBQ4_9STRA</name>
<organism evidence="2 3">
    <name type="scientific">Triparma columacea</name>
    <dbReference type="NCBI Taxonomy" id="722753"/>
    <lineage>
        <taxon>Eukaryota</taxon>
        <taxon>Sar</taxon>
        <taxon>Stramenopiles</taxon>
        <taxon>Ochrophyta</taxon>
        <taxon>Bolidophyceae</taxon>
        <taxon>Parmales</taxon>
        <taxon>Triparmaceae</taxon>
        <taxon>Triparma</taxon>
    </lineage>
</organism>
<keyword evidence="3" id="KW-1185">Reference proteome</keyword>
<dbReference type="Gene3D" id="3.30.40.10">
    <property type="entry name" value="Zinc/RING finger domain, C3HC4 (zinc finger)"/>
    <property type="match status" value="1"/>
</dbReference>
<evidence type="ECO:0000313" key="2">
    <source>
        <dbReference type="EMBL" id="GMI42865.1"/>
    </source>
</evidence>
<dbReference type="CDD" id="cd15489">
    <property type="entry name" value="PHD_SF"/>
    <property type="match status" value="1"/>
</dbReference>
<dbReference type="AlphaFoldDB" id="A0A9W7GBQ4"/>
<comment type="caution">
    <text evidence="2">The sequence shown here is derived from an EMBL/GenBank/DDBJ whole genome shotgun (WGS) entry which is preliminary data.</text>
</comment>